<dbReference type="Gene3D" id="3.10.100.10">
    <property type="entry name" value="Mannose-Binding Protein A, subunit A"/>
    <property type="match status" value="1"/>
</dbReference>
<reference evidence="3" key="1">
    <citation type="submission" date="2025-05" db="UniProtKB">
        <authorList>
            <consortium name="RefSeq"/>
        </authorList>
    </citation>
    <scope>NUCLEOTIDE SEQUENCE [LARGE SCALE GENOMIC DNA]</scope>
    <source>
        <strain evidence="3">14028-0561.14</strain>
    </source>
</reference>
<dbReference type="InterPro" id="IPR001304">
    <property type="entry name" value="C-type_lectin-like"/>
</dbReference>
<dbReference type="Proteomes" id="UP001652661">
    <property type="component" value="Chromosome 2L"/>
</dbReference>
<evidence type="ECO:0000313" key="3">
    <source>
        <dbReference type="Proteomes" id="UP001652661"/>
    </source>
</evidence>
<keyword evidence="3" id="KW-1185">Reference proteome</keyword>
<keyword evidence="1" id="KW-0732">Signal</keyword>
<evidence type="ECO:0000259" key="2">
    <source>
        <dbReference type="PROSITE" id="PS50041"/>
    </source>
</evidence>
<protein>
    <submittedName>
        <fullName evidence="4">Accessory gland protein Acp29AB-like</fullName>
    </submittedName>
</protein>
<reference evidence="4" key="2">
    <citation type="submission" date="2025-08" db="UniProtKB">
        <authorList>
            <consortium name="RefSeq"/>
        </authorList>
    </citation>
    <scope>IDENTIFICATION</scope>
    <source>
        <strain evidence="4">14028-0561.14</strain>
        <tissue evidence="4">Whole fly</tissue>
    </source>
</reference>
<dbReference type="SMART" id="SM00034">
    <property type="entry name" value="CLECT"/>
    <property type="match status" value="1"/>
</dbReference>
<dbReference type="Gene3D" id="1.10.287.1490">
    <property type="match status" value="1"/>
</dbReference>
<dbReference type="InterPro" id="IPR016187">
    <property type="entry name" value="CTDL_fold"/>
</dbReference>
<evidence type="ECO:0000313" key="4">
    <source>
        <dbReference type="RefSeq" id="XP_070145296.1"/>
    </source>
</evidence>
<name>A0ABM4GRE5_DROKI</name>
<dbReference type="Pfam" id="PF00059">
    <property type="entry name" value="Lectin_C"/>
    <property type="match status" value="1"/>
</dbReference>
<dbReference type="RefSeq" id="XP_070145296.1">
    <property type="nucleotide sequence ID" value="XM_070289195.1"/>
</dbReference>
<gene>
    <name evidence="4" type="primary">LOC138929685</name>
</gene>
<accession>A0ABM4GRE5</accession>
<proteinExistence type="predicted"/>
<dbReference type="SUPFAM" id="SSF56436">
    <property type="entry name" value="C-type lectin-like"/>
    <property type="match status" value="1"/>
</dbReference>
<dbReference type="InterPro" id="IPR050111">
    <property type="entry name" value="C-type_lectin/snaclec_domain"/>
</dbReference>
<feature type="signal peptide" evidence="1">
    <location>
        <begin position="1"/>
        <end position="23"/>
    </location>
</feature>
<organism evidence="3 4">
    <name type="scientific">Drosophila kikkawai</name>
    <name type="common">Fruit fly</name>
    <dbReference type="NCBI Taxonomy" id="30033"/>
    <lineage>
        <taxon>Eukaryota</taxon>
        <taxon>Metazoa</taxon>
        <taxon>Ecdysozoa</taxon>
        <taxon>Arthropoda</taxon>
        <taxon>Hexapoda</taxon>
        <taxon>Insecta</taxon>
        <taxon>Pterygota</taxon>
        <taxon>Neoptera</taxon>
        <taxon>Endopterygota</taxon>
        <taxon>Diptera</taxon>
        <taxon>Brachycera</taxon>
        <taxon>Muscomorpha</taxon>
        <taxon>Ephydroidea</taxon>
        <taxon>Drosophilidae</taxon>
        <taxon>Drosophila</taxon>
        <taxon>Sophophora</taxon>
    </lineage>
</organism>
<dbReference type="CDD" id="cd00037">
    <property type="entry name" value="CLECT"/>
    <property type="match status" value="1"/>
</dbReference>
<dbReference type="GeneID" id="138929685"/>
<feature type="domain" description="C-type lectin" evidence="2">
    <location>
        <begin position="190"/>
        <end position="295"/>
    </location>
</feature>
<feature type="chain" id="PRO_5046574370" evidence="1">
    <location>
        <begin position="24"/>
        <end position="310"/>
    </location>
</feature>
<evidence type="ECO:0000256" key="1">
    <source>
        <dbReference type="SAM" id="SignalP"/>
    </source>
</evidence>
<dbReference type="InterPro" id="IPR016186">
    <property type="entry name" value="C-type_lectin-like/link_sf"/>
</dbReference>
<sequence>MQNFGTIFLWALAACSLWKGSLATSLRGGLMFLVDDPSPDSICVPEIRSLLNDVVQTQNQGNTNTRESDNEIKSKLETLEVKIGEVQAKLPQEVHAKVEGQLQGLKEGQTKLEGQQTKMEAKLEDSLLAVKTKLEGQEVVLTKVKDSQAKLEGSLLAVQAKLDTQLQAVVNQLQAVSNKIDAPIPSGFTLIGSRYFLMEDETENWETAERRCREMGGYLASFRNEKEMYAVTQKLTDRKAYWLGINDRDNEGHFVSVASQKPAPFLKWAEGHPDVTNHEQNCVYWYNGEMSDIDCKTDAVYFICQADKET</sequence>
<dbReference type="PROSITE" id="PS50041">
    <property type="entry name" value="C_TYPE_LECTIN_2"/>
    <property type="match status" value="1"/>
</dbReference>
<dbReference type="PANTHER" id="PTHR22803">
    <property type="entry name" value="MANNOSE, PHOSPHOLIPASE, LECTIN RECEPTOR RELATED"/>
    <property type="match status" value="1"/>
</dbReference>